<evidence type="ECO:0000259" key="16">
    <source>
        <dbReference type="PROSITE" id="PS50262"/>
    </source>
</evidence>
<feature type="domain" description="G-protein coupled receptors family 1 profile" evidence="16">
    <location>
        <begin position="50"/>
        <end position="309"/>
    </location>
</feature>
<dbReference type="InterPro" id="IPR002282">
    <property type="entry name" value="PAF_rcpt"/>
</dbReference>
<proteinExistence type="inferred from homology"/>
<evidence type="ECO:0000256" key="15">
    <source>
        <dbReference type="SAM" id="Phobius"/>
    </source>
</evidence>
<feature type="transmembrane region" description="Helical" evidence="15">
    <location>
        <begin position="243"/>
        <end position="264"/>
    </location>
</feature>
<keyword evidence="10" id="KW-1015">Disulfide bond</keyword>
<evidence type="ECO:0000313" key="17">
    <source>
        <dbReference type="EMBL" id="GCB60634.1"/>
    </source>
</evidence>
<feature type="transmembrane region" description="Helical" evidence="15">
    <location>
        <begin position="70"/>
        <end position="94"/>
    </location>
</feature>
<dbReference type="Gene3D" id="1.20.1070.10">
    <property type="entry name" value="Rhodopsin 7-helix transmembrane proteins"/>
    <property type="match status" value="1"/>
</dbReference>
<comment type="similarity">
    <text evidence="14">Belongs to the G-protein coupled receptor 1 family.</text>
</comment>
<name>A0A401NIE5_SCYTO</name>
<evidence type="ECO:0000256" key="12">
    <source>
        <dbReference type="ARBA" id="ARBA00023180"/>
    </source>
</evidence>
<dbReference type="PROSITE" id="PS00237">
    <property type="entry name" value="G_PROTEIN_RECEP_F1_1"/>
    <property type="match status" value="1"/>
</dbReference>
<dbReference type="GO" id="GO:0005886">
    <property type="term" value="C:plasma membrane"/>
    <property type="evidence" value="ECO:0007669"/>
    <property type="project" value="UniProtKB-SubCell"/>
</dbReference>
<evidence type="ECO:0000256" key="3">
    <source>
        <dbReference type="ARBA" id="ARBA00016224"/>
    </source>
</evidence>
<feature type="transmembrane region" description="Helical" evidence="15">
    <location>
        <begin position="292"/>
        <end position="312"/>
    </location>
</feature>
<organism evidence="17 18">
    <name type="scientific">Scyliorhinus torazame</name>
    <name type="common">Cloudy catshark</name>
    <name type="synonym">Catulus torazame</name>
    <dbReference type="NCBI Taxonomy" id="75743"/>
    <lineage>
        <taxon>Eukaryota</taxon>
        <taxon>Metazoa</taxon>
        <taxon>Chordata</taxon>
        <taxon>Craniata</taxon>
        <taxon>Vertebrata</taxon>
        <taxon>Chondrichthyes</taxon>
        <taxon>Elasmobranchii</taxon>
        <taxon>Galeomorphii</taxon>
        <taxon>Galeoidea</taxon>
        <taxon>Carcharhiniformes</taxon>
        <taxon>Scyliorhinidae</taxon>
        <taxon>Scyliorhinus</taxon>
    </lineage>
</organism>
<dbReference type="EMBL" id="BFAA01007539">
    <property type="protein sequence ID" value="GCB60634.1"/>
    <property type="molecule type" value="Genomic_DNA"/>
</dbReference>
<keyword evidence="13 14" id="KW-0807">Transducer</keyword>
<dbReference type="PANTHER" id="PTHR24233:SF6">
    <property type="entry name" value="PLATELET-ACTIVATING FACTOR RECEPTOR"/>
    <property type="match status" value="1"/>
</dbReference>
<keyword evidence="9 15" id="KW-0472">Membrane</keyword>
<keyword evidence="12" id="KW-0325">Glycoprotein</keyword>
<dbReference type="STRING" id="75743.A0A401NIE5"/>
<dbReference type="AlphaFoldDB" id="A0A401NIE5"/>
<evidence type="ECO:0000256" key="11">
    <source>
        <dbReference type="ARBA" id="ARBA00023170"/>
    </source>
</evidence>
<evidence type="ECO:0000256" key="13">
    <source>
        <dbReference type="ARBA" id="ARBA00023224"/>
    </source>
</evidence>
<keyword evidence="8 14" id="KW-0297">G-protein coupled receptor</keyword>
<dbReference type="Proteomes" id="UP000288216">
    <property type="component" value="Unassembled WGS sequence"/>
</dbReference>
<dbReference type="GO" id="GO:0006935">
    <property type="term" value="P:chemotaxis"/>
    <property type="evidence" value="ECO:0007669"/>
    <property type="project" value="UniProtKB-KW"/>
</dbReference>
<comment type="subunit">
    <text evidence="2">Interacts with ARRB1.</text>
</comment>
<accession>A0A401NIE5</accession>
<protein>
    <recommendedName>
        <fullName evidence="3">Platelet-activating factor receptor</fullName>
    </recommendedName>
</protein>
<comment type="subcellular location">
    <subcellularLocation>
        <location evidence="1">Cell membrane</location>
        <topology evidence="1">Multi-pass membrane protein</topology>
    </subcellularLocation>
</comment>
<dbReference type="PRINTS" id="PR00237">
    <property type="entry name" value="GPCRRHODOPSN"/>
</dbReference>
<dbReference type="Pfam" id="PF00001">
    <property type="entry name" value="7tm_1"/>
    <property type="match status" value="1"/>
</dbReference>
<evidence type="ECO:0000256" key="7">
    <source>
        <dbReference type="ARBA" id="ARBA00022989"/>
    </source>
</evidence>
<sequence>MMDLPDDNISYASVIGLAYKGNSSCQVDAEFRYILFPIVYSLIFVFGLLGNCYVLWVFKLMTPATSMTEIKIFMVNLSVTDLLFILTLPFWIVYYSKKGDWIFSEILCRVAGCLFFINTYCSVVFLAVISYNRFCAVAYPIETVQKNGRKRGFVISTVIWLIIIGGASPFLFQQGTNTVGNITQCFEGYDGDSSTPVVIIHFILIGAFFLAFLIIIACNLCILKLLSSQPAQPSRSEMVKKQAFRMVCAVITVFCICFVPHHLIHGPWTLTVLELWRKDDCAFRRALNDAHQITLCLMGLNCTLDPIIYCFLTKKFRKFLTQRLSRWRSTRRSIRTISTETNMDGDVVLQNTGNTYKYSC</sequence>
<dbReference type="PANTHER" id="PTHR24233">
    <property type="entry name" value="P2Y PURINOCEPTOR-RELATED G-PROTEIN COUPLED RECEPTOR"/>
    <property type="match status" value="1"/>
</dbReference>
<dbReference type="PRINTS" id="PR01153">
    <property type="entry name" value="PAFRECEPTOR"/>
</dbReference>
<evidence type="ECO:0000256" key="4">
    <source>
        <dbReference type="ARBA" id="ARBA00022475"/>
    </source>
</evidence>
<feature type="transmembrane region" description="Helical" evidence="15">
    <location>
        <begin position="152"/>
        <end position="172"/>
    </location>
</feature>
<feature type="transmembrane region" description="Helical" evidence="15">
    <location>
        <begin position="198"/>
        <end position="222"/>
    </location>
</feature>
<dbReference type="GO" id="GO:0045028">
    <property type="term" value="F:G protein-coupled purinergic nucleotide receptor activity"/>
    <property type="evidence" value="ECO:0007669"/>
    <property type="project" value="TreeGrafter"/>
</dbReference>
<evidence type="ECO:0000256" key="9">
    <source>
        <dbReference type="ARBA" id="ARBA00023136"/>
    </source>
</evidence>
<keyword evidence="7 15" id="KW-1133">Transmembrane helix</keyword>
<evidence type="ECO:0000256" key="10">
    <source>
        <dbReference type="ARBA" id="ARBA00023157"/>
    </source>
</evidence>
<keyword evidence="11 14" id="KW-0675">Receptor</keyword>
<keyword evidence="18" id="KW-1185">Reference proteome</keyword>
<dbReference type="SUPFAM" id="SSF81321">
    <property type="entry name" value="Family A G protein-coupled receptor-like"/>
    <property type="match status" value="1"/>
</dbReference>
<dbReference type="PROSITE" id="PS50262">
    <property type="entry name" value="G_PROTEIN_RECEP_F1_2"/>
    <property type="match status" value="1"/>
</dbReference>
<evidence type="ECO:0000313" key="18">
    <source>
        <dbReference type="Proteomes" id="UP000288216"/>
    </source>
</evidence>
<evidence type="ECO:0000256" key="14">
    <source>
        <dbReference type="RuleBase" id="RU000688"/>
    </source>
</evidence>
<dbReference type="InterPro" id="IPR000276">
    <property type="entry name" value="GPCR_Rhodpsn"/>
</dbReference>
<dbReference type="OrthoDB" id="5985406at2759"/>
<evidence type="ECO:0000256" key="6">
    <source>
        <dbReference type="ARBA" id="ARBA00022692"/>
    </source>
</evidence>
<dbReference type="InterPro" id="IPR017452">
    <property type="entry name" value="GPCR_Rhodpsn_7TM"/>
</dbReference>
<keyword evidence="5" id="KW-0145">Chemotaxis</keyword>
<reference evidence="17 18" key="1">
    <citation type="journal article" date="2018" name="Nat. Ecol. Evol.">
        <title>Shark genomes provide insights into elasmobranch evolution and the origin of vertebrates.</title>
        <authorList>
            <person name="Hara Y"/>
            <person name="Yamaguchi K"/>
            <person name="Onimaru K"/>
            <person name="Kadota M"/>
            <person name="Koyanagi M"/>
            <person name="Keeley SD"/>
            <person name="Tatsumi K"/>
            <person name="Tanaka K"/>
            <person name="Motone F"/>
            <person name="Kageyama Y"/>
            <person name="Nozu R"/>
            <person name="Adachi N"/>
            <person name="Nishimura O"/>
            <person name="Nakagawa R"/>
            <person name="Tanegashima C"/>
            <person name="Kiyatake I"/>
            <person name="Matsumoto R"/>
            <person name="Murakumo K"/>
            <person name="Nishida K"/>
            <person name="Terakita A"/>
            <person name="Kuratani S"/>
            <person name="Sato K"/>
            <person name="Hyodo S Kuraku.S."/>
        </authorList>
    </citation>
    <scope>NUCLEOTIDE SEQUENCE [LARGE SCALE GENOMIC DNA]</scope>
</reference>
<keyword evidence="4" id="KW-1003">Cell membrane</keyword>
<feature type="transmembrane region" description="Helical" evidence="15">
    <location>
        <begin position="106"/>
        <end position="131"/>
    </location>
</feature>
<evidence type="ECO:0000256" key="5">
    <source>
        <dbReference type="ARBA" id="ARBA00022500"/>
    </source>
</evidence>
<feature type="transmembrane region" description="Helical" evidence="15">
    <location>
        <begin position="38"/>
        <end position="58"/>
    </location>
</feature>
<evidence type="ECO:0000256" key="8">
    <source>
        <dbReference type="ARBA" id="ARBA00023040"/>
    </source>
</evidence>
<dbReference type="OMA" id="EDQSQHG"/>
<gene>
    <name evidence="17" type="ORF">scyTo_0014203</name>
</gene>
<dbReference type="GO" id="GO:0004992">
    <property type="term" value="F:platelet activating factor receptor activity"/>
    <property type="evidence" value="ECO:0007669"/>
    <property type="project" value="InterPro"/>
</dbReference>
<evidence type="ECO:0000256" key="2">
    <source>
        <dbReference type="ARBA" id="ARBA00011145"/>
    </source>
</evidence>
<comment type="caution">
    <text evidence="17">The sequence shown here is derived from an EMBL/GenBank/DDBJ whole genome shotgun (WGS) entry which is preliminary data.</text>
</comment>
<keyword evidence="6 14" id="KW-0812">Transmembrane</keyword>
<evidence type="ECO:0000256" key="1">
    <source>
        <dbReference type="ARBA" id="ARBA00004651"/>
    </source>
</evidence>